<name>A0AAE0DI62_9LECA</name>
<gene>
    <name evidence="1" type="ORF">OEA41_009601</name>
</gene>
<reference evidence="1" key="1">
    <citation type="submission" date="2022-11" db="EMBL/GenBank/DDBJ databases">
        <title>Chromosomal genome sequence assembly and mating type (MAT) locus characterization of the leprose asexual lichenized fungus Lepraria neglecta (Nyl.) Erichsen.</title>
        <authorList>
            <person name="Allen J.L."/>
            <person name="Pfeffer B."/>
        </authorList>
    </citation>
    <scope>NUCLEOTIDE SEQUENCE</scope>
    <source>
        <strain evidence="1">Allen 5258</strain>
    </source>
</reference>
<accession>A0AAE0DI62</accession>
<comment type="caution">
    <text evidence="1">The sequence shown here is derived from an EMBL/GenBank/DDBJ whole genome shotgun (WGS) entry which is preliminary data.</text>
</comment>
<evidence type="ECO:0000313" key="1">
    <source>
        <dbReference type="EMBL" id="KAK3170215.1"/>
    </source>
</evidence>
<proteinExistence type="predicted"/>
<dbReference type="EMBL" id="JASNWA010000009">
    <property type="protein sequence ID" value="KAK3170215.1"/>
    <property type="molecule type" value="Genomic_DNA"/>
</dbReference>
<dbReference type="AlphaFoldDB" id="A0AAE0DI62"/>
<dbReference type="Proteomes" id="UP001276659">
    <property type="component" value="Unassembled WGS sequence"/>
</dbReference>
<organism evidence="1 2">
    <name type="scientific">Lepraria neglecta</name>
    <dbReference type="NCBI Taxonomy" id="209136"/>
    <lineage>
        <taxon>Eukaryota</taxon>
        <taxon>Fungi</taxon>
        <taxon>Dikarya</taxon>
        <taxon>Ascomycota</taxon>
        <taxon>Pezizomycotina</taxon>
        <taxon>Lecanoromycetes</taxon>
        <taxon>OSLEUM clade</taxon>
        <taxon>Lecanoromycetidae</taxon>
        <taxon>Lecanorales</taxon>
        <taxon>Lecanorineae</taxon>
        <taxon>Stereocaulaceae</taxon>
        <taxon>Lepraria</taxon>
    </lineage>
</organism>
<protein>
    <submittedName>
        <fullName evidence="1">Uncharacterized protein</fullName>
    </submittedName>
</protein>
<evidence type="ECO:0000313" key="2">
    <source>
        <dbReference type="Proteomes" id="UP001276659"/>
    </source>
</evidence>
<keyword evidence="2" id="KW-1185">Reference proteome</keyword>
<sequence>MLSTGKKHFAIYLMNNGMTLLGLFTPTPWLARLGFSIPGVATGWKKMFVWSDEQMQERLESKAKRTDITSWLIEASKQANSMEQDRNWLNGDGSRYFYRWQRYNRVDFGFPVLSPCSGPYAGRQDLKGIRVFGVWLWWEISAVIASLEWLYQRGASLSSSGLVGGAANYRRDRQSRIDTYLVTRLLWFLFHFLSLTVRFSFEAMNWVQMCLLKVILLDALYKKPINFFEIFSVIKT</sequence>